<dbReference type="PROSITE" id="PS51257">
    <property type="entry name" value="PROKAR_LIPOPROTEIN"/>
    <property type="match status" value="1"/>
</dbReference>
<evidence type="ECO:0000259" key="2">
    <source>
        <dbReference type="SMART" id="SM00471"/>
    </source>
</evidence>
<evidence type="ECO:0000313" key="4">
    <source>
        <dbReference type="Proteomes" id="UP000223071"/>
    </source>
</evidence>
<feature type="domain" description="HD/PDEase" evidence="2">
    <location>
        <begin position="497"/>
        <end position="654"/>
    </location>
</feature>
<dbReference type="InterPro" id="IPR006675">
    <property type="entry name" value="HDIG_dom"/>
</dbReference>
<dbReference type="Pfam" id="PF07697">
    <property type="entry name" value="7TMR-HDED"/>
    <property type="match status" value="1"/>
</dbReference>
<dbReference type="CDD" id="cd00077">
    <property type="entry name" value="HDc"/>
    <property type="match status" value="1"/>
</dbReference>
<keyword evidence="4" id="KW-1185">Reference proteome</keyword>
<dbReference type="InterPro" id="IPR006674">
    <property type="entry name" value="HD_domain"/>
</dbReference>
<feature type="transmembrane region" description="Helical" evidence="1">
    <location>
        <begin position="356"/>
        <end position="380"/>
    </location>
</feature>
<keyword evidence="1" id="KW-0472">Membrane</keyword>
<dbReference type="InterPro" id="IPR003607">
    <property type="entry name" value="HD/PDEase_dom"/>
</dbReference>
<dbReference type="Pfam" id="PF01966">
    <property type="entry name" value="HD"/>
    <property type="match status" value="1"/>
</dbReference>
<dbReference type="PANTHER" id="PTHR36442:SF1">
    <property type="entry name" value="CYCLIC-DI-AMP PHOSPHODIESTERASE PGPH"/>
    <property type="match status" value="1"/>
</dbReference>
<feature type="transmembrane region" description="Helical" evidence="1">
    <location>
        <begin position="268"/>
        <end position="290"/>
    </location>
</feature>
<dbReference type="InterPro" id="IPR052722">
    <property type="entry name" value="PgpH_phosphodiesterase"/>
</dbReference>
<dbReference type="SMART" id="SM00471">
    <property type="entry name" value="HDc"/>
    <property type="match status" value="1"/>
</dbReference>
<dbReference type="Gene3D" id="1.10.3210.10">
    <property type="entry name" value="Hypothetical protein af1432"/>
    <property type="match status" value="1"/>
</dbReference>
<gene>
    <name evidence="3" type="ORF">A9A59_0677</name>
</gene>
<keyword evidence="1" id="KW-0812">Transmembrane</keyword>
<dbReference type="InterPro" id="IPR011624">
    <property type="entry name" value="Metal-dep_PHydrolase_7TM_extra"/>
</dbReference>
<dbReference type="SUPFAM" id="SSF109604">
    <property type="entry name" value="HD-domain/PDEase-like"/>
    <property type="match status" value="1"/>
</dbReference>
<proteinExistence type="predicted"/>
<evidence type="ECO:0000256" key="1">
    <source>
        <dbReference type="SAM" id="Phobius"/>
    </source>
</evidence>
<dbReference type="NCBIfam" id="TIGR00277">
    <property type="entry name" value="HDIG"/>
    <property type="match status" value="1"/>
</dbReference>
<dbReference type="EMBL" id="PDJQ01000001">
    <property type="protein sequence ID" value="PFG73479.1"/>
    <property type="molecule type" value="Genomic_DNA"/>
</dbReference>
<protein>
    <recommendedName>
        <fullName evidence="2">HD/PDEase domain-containing protein</fullName>
    </recommendedName>
</protein>
<dbReference type="RefSeq" id="WP_098502932.1">
    <property type="nucleotide sequence ID" value="NZ_PDJQ01000001.1"/>
</dbReference>
<name>A0A2A9HFB2_TEPT2</name>
<dbReference type="PANTHER" id="PTHR36442">
    <property type="entry name" value="CYCLIC-DI-AMP PHOSPHODIESTERASE PGPH"/>
    <property type="match status" value="1"/>
</dbReference>
<comment type="caution">
    <text evidence="3">The sequence shown here is derived from an EMBL/GenBank/DDBJ whole genome shotgun (WGS) entry which is preliminary data.</text>
</comment>
<feature type="transmembrane region" description="Helical" evidence="1">
    <location>
        <begin position="302"/>
        <end position="319"/>
    </location>
</feature>
<feature type="transmembrane region" description="Helical" evidence="1">
    <location>
        <begin position="446"/>
        <end position="472"/>
    </location>
</feature>
<keyword evidence="1" id="KW-1133">Transmembrane helix</keyword>
<organism evidence="3 4">
    <name type="scientific">Tepidiforma thermophila (strain KCTC 52669 / CGMCC 1.13589 / G233)</name>
    <dbReference type="NCBI Taxonomy" id="2761530"/>
    <lineage>
        <taxon>Bacteria</taxon>
        <taxon>Bacillati</taxon>
        <taxon>Chloroflexota</taxon>
        <taxon>Tepidiformia</taxon>
        <taxon>Tepidiformales</taxon>
        <taxon>Tepidiformaceae</taxon>
        <taxon>Tepidiforma</taxon>
    </lineage>
</organism>
<evidence type="ECO:0000313" key="3">
    <source>
        <dbReference type="EMBL" id="PFG73479.1"/>
    </source>
</evidence>
<reference evidence="3 4" key="1">
    <citation type="submission" date="2017-09" db="EMBL/GenBank/DDBJ databases">
        <title>Sequencing the genomes of two abundant thermophiles in Great Basin hot springs: Thermocrinis jamiesonii and novel Chloroflexi Thermoflexus hugenholtzii.</title>
        <authorList>
            <person name="Hedlund B."/>
        </authorList>
    </citation>
    <scope>NUCLEOTIDE SEQUENCE [LARGE SCALE GENOMIC DNA]</scope>
    <source>
        <strain evidence="3 4">G233</strain>
    </source>
</reference>
<accession>A0A2A9HFB2</accession>
<sequence>MIRPPSPPVSRLSAAAFGLAIAACAALLVAPIDGLRTDLNEGDFAPRTLEAAHDAQFVSEALTEAAREQAASAVPEVPLPPDPQLTDQRVAALQRYLSGVRSIVARTDLTTQQKVDLVAALETPSAISSTTRLYLVALDTTGLSLFESRAADLLRALMSSPIGRGATPEEQQRDIAAAVEQLIAQRGTASEGERTALAALLRAFAAPNFRVDTAATERAREQARAAVAPVVRTITAGQVIVTEGQRITAQEIEALRATGTLRSGLDPYALGGAGLIAAGFGLVLALYCYLLQPFEPPAGRRLLAAALAIVAALLAARAAFPVLTPDADRTFLLHAIPVSTAAIVVASFSRVSFAAVVAPAVGIFTAFIGGSFSQVAGSAYIGPLQALEYAMVATAGGLAGAAAVSRAEKINRFALAAVTTTVATAAAMAAFWLFEMPRANIDLAWIGLAAAIHGVGSAVLGLGIFILLAFALRITSRIQLLELAQPEHPLLRRLQEEAPGTYHHSMLVGALAERAAVAIGADALLARVGAYYHDVGKLAMPGYYIENMIEAGAANPHEGLPPEESARIIRAHVTNGLELARRYRLPEAVRDFIPQHHGTRLVSYFYRTAVREGRQPDPADYRYAGPRPQTREAAIVMLADSCEAVIRAGDHDPPAIDAAVDAVIAERLAEGQLDECDITMRDLQAIARTFKATFRAVYHPRVRYPQPTAEELASVARGETPVRSP</sequence>
<feature type="transmembrane region" description="Helical" evidence="1">
    <location>
        <begin position="386"/>
        <end position="404"/>
    </location>
</feature>
<feature type="transmembrane region" description="Helical" evidence="1">
    <location>
        <begin position="413"/>
        <end position="434"/>
    </location>
</feature>
<dbReference type="AlphaFoldDB" id="A0A2A9HFB2"/>
<feature type="transmembrane region" description="Helical" evidence="1">
    <location>
        <begin position="331"/>
        <end position="349"/>
    </location>
</feature>
<dbReference type="Proteomes" id="UP000223071">
    <property type="component" value="Unassembled WGS sequence"/>
</dbReference>